<dbReference type="GO" id="GO:0003677">
    <property type="term" value="F:DNA binding"/>
    <property type="evidence" value="ECO:0007669"/>
    <property type="project" value="UniProtKB-KW"/>
</dbReference>
<evidence type="ECO:0000256" key="11">
    <source>
        <dbReference type="PROSITE-ProRule" id="PRU00042"/>
    </source>
</evidence>
<dbReference type="SUPFAM" id="SSF57667">
    <property type="entry name" value="beta-beta-alpha zinc fingers"/>
    <property type="match status" value="2"/>
</dbReference>
<dbReference type="Pfam" id="PF00096">
    <property type="entry name" value="zf-C2H2"/>
    <property type="match status" value="2"/>
</dbReference>
<evidence type="ECO:0000256" key="10">
    <source>
        <dbReference type="ARBA" id="ARBA00023242"/>
    </source>
</evidence>
<organism evidence="13">
    <name type="scientific">Mesocestoides corti</name>
    <name type="common">Flatworm</name>
    <dbReference type="NCBI Taxonomy" id="53468"/>
    <lineage>
        <taxon>Eukaryota</taxon>
        <taxon>Metazoa</taxon>
        <taxon>Spiralia</taxon>
        <taxon>Lophotrochozoa</taxon>
        <taxon>Platyhelminthes</taxon>
        <taxon>Cestoda</taxon>
        <taxon>Eucestoda</taxon>
        <taxon>Cyclophyllidea</taxon>
        <taxon>Mesocestoididae</taxon>
        <taxon>Mesocestoides</taxon>
    </lineage>
</organism>
<evidence type="ECO:0000256" key="5">
    <source>
        <dbReference type="ARBA" id="ARBA00022771"/>
    </source>
</evidence>
<dbReference type="InterPro" id="IPR036236">
    <property type="entry name" value="Znf_C2H2_sf"/>
</dbReference>
<keyword evidence="5 11" id="KW-0863">Zinc-finger</keyword>
<feature type="domain" description="C2H2-type" evidence="12">
    <location>
        <begin position="13"/>
        <end position="40"/>
    </location>
</feature>
<keyword evidence="8" id="KW-0238">DNA-binding</keyword>
<name>A0A0R3UPU4_MESCO</name>
<evidence type="ECO:0000259" key="12">
    <source>
        <dbReference type="PROSITE" id="PS50157"/>
    </source>
</evidence>
<dbReference type="SMART" id="SM00355">
    <property type="entry name" value="ZnF_C2H2"/>
    <property type="match status" value="3"/>
</dbReference>
<dbReference type="FunFam" id="3.30.160.60:FF:000646">
    <property type="entry name" value="Myeloid zinc finger 1"/>
    <property type="match status" value="1"/>
</dbReference>
<dbReference type="GO" id="GO:0008270">
    <property type="term" value="F:zinc ion binding"/>
    <property type="evidence" value="ECO:0007669"/>
    <property type="project" value="UniProtKB-KW"/>
</dbReference>
<comment type="similarity">
    <text evidence="2">Belongs to the krueppel C2H2-type zinc-finger protein family.</text>
</comment>
<keyword evidence="9" id="KW-0804">Transcription</keyword>
<reference evidence="13" key="1">
    <citation type="submission" date="2017-02" db="UniProtKB">
        <authorList>
            <consortium name="WormBaseParasite"/>
        </authorList>
    </citation>
    <scope>IDENTIFICATION</scope>
</reference>
<evidence type="ECO:0000256" key="6">
    <source>
        <dbReference type="ARBA" id="ARBA00022833"/>
    </source>
</evidence>
<evidence type="ECO:0000256" key="3">
    <source>
        <dbReference type="ARBA" id="ARBA00022723"/>
    </source>
</evidence>
<feature type="domain" description="C2H2-type" evidence="12">
    <location>
        <begin position="69"/>
        <end position="96"/>
    </location>
</feature>
<dbReference type="PANTHER" id="PTHR24377">
    <property type="entry name" value="IP01015P-RELATED"/>
    <property type="match status" value="1"/>
</dbReference>
<dbReference type="PROSITE" id="PS50157">
    <property type="entry name" value="ZINC_FINGER_C2H2_2"/>
    <property type="match status" value="3"/>
</dbReference>
<evidence type="ECO:0000256" key="4">
    <source>
        <dbReference type="ARBA" id="ARBA00022737"/>
    </source>
</evidence>
<keyword evidence="6" id="KW-0862">Zinc</keyword>
<feature type="domain" description="C2H2-type" evidence="12">
    <location>
        <begin position="41"/>
        <end position="68"/>
    </location>
</feature>
<dbReference type="GO" id="GO:0005634">
    <property type="term" value="C:nucleus"/>
    <property type="evidence" value="ECO:0007669"/>
    <property type="project" value="UniProtKB-SubCell"/>
</dbReference>
<keyword evidence="7" id="KW-0805">Transcription regulation</keyword>
<dbReference type="PROSITE" id="PS00028">
    <property type="entry name" value="ZINC_FINGER_C2H2_1"/>
    <property type="match status" value="3"/>
</dbReference>
<keyword evidence="3" id="KW-0479">Metal-binding</keyword>
<dbReference type="FunFam" id="3.30.160.60:FF:000344">
    <property type="entry name" value="zinc finger protein 90 homolog"/>
    <property type="match status" value="1"/>
</dbReference>
<evidence type="ECO:0000256" key="8">
    <source>
        <dbReference type="ARBA" id="ARBA00023125"/>
    </source>
</evidence>
<evidence type="ECO:0000256" key="1">
    <source>
        <dbReference type="ARBA" id="ARBA00004123"/>
    </source>
</evidence>
<keyword evidence="10" id="KW-0539">Nucleus</keyword>
<evidence type="ECO:0000256" key="9">
    <source>
        <dbReference type="ARBA" id="ARBA00023163"/>
    </source>
</evidence>
<dbReference type="Gene3D" id="3.30.160.60">
    <property type="entry name" value="Classic Zinc Finger"/>
    <property type="match status" value="2"/>
</dbReference>
<dbReference type="WBParaSite" id="MCOS_0000987801-mRNA-1">
    <property type="protein sequence ID" value="MCOS_0000987801-mRNA-1"/>
    <property type="gene ID" value="MCOS_0000987801"/>
</dbReference>
<proteinExistence type="inferred from homology"/>
<dbReference type="InterPro" id="IPR050826">
    <property type="entry name" value="Krueppel_C2H2_ZnFinger"/>
</dbReference>
<evidence type="ECO:0000256" key="2">
    <source>
        <dbReference type="ARBA" id="ARBA00006991"/>
    </source>
</evidence>
<accession>A0A0R3UPU4</accession>
<dbReference type="InterPro" id="IPR013087">
    <property type="entry name" value="Znf_C2H2_type"/>
</dbReference>
<evidence type="ECO:0000256" key="7">
    <source>
        <dbReference type="ARBA" id="ARBA00023015"/>
    </source>
</evidence>
<evidence type="ECO:0000313" key="13">
    <source>
        <dbReference type="WBParaSite" id="MCOS_0000987801-mRNA-1"/>
    </source>
</evidence>
<keyword evidence="4" id="KW-0677">Repeat</keyword>
<protein>
    <submittedName>
        <fullName evidence="13">Zinc finger protein</fullName>
    </submittedName>
</protein>
<comment type="subcellular location">
    <subcellularLocation>
        <location evidence="1">Nucleus</location>
    </subcellularLocation>
</comment>
<dbReference type="AlphaFoldDB" id="A0A0R3UPU4"/>
<sequence length="261" mass="29309">LSRETIIGRPCNFLCPACPRRFAFQCRLAAHLRSHTNFRPFTCPDCGRAFTQRGYLVRHAAVHANERPFACTLCDRAYKHYGSLVNHRRTHTKTPDAESTSKSKVCVRDAFLPIARKGPGVYLCFFHPAFSAGRHHQFLRPQVRANDGTSRCATAVRVGLCGRPVPWRRCDRRCRLPLPRHRLSTNLAPAAAAPPPTILLFPFSLRPSAHTPVTACVFHCPSLILSLMSSLYAHMHTYFMYIANTSGSVFCSTMRLSPFAL</sequence>